<dbReference type="AlphaFoldDB" id="A0AAX6FI95"/>
<gene>
    <name evidence="1" type="ORF">M6B38_132320</name>
</gene>
<organism evidence="1 2">
    <name type="scientific">Iris pallida</name>
    <name type="common">Sweet iris</name>
    <dbReference type="NCBI Taxonomy" id="29817"/>
    <lineage>
        <taxon>Eukaryota</taxon>
        <taxon>Viridiplantae</taxon>
        <taxon>Streptophyta</taxon>
        <taxon>Embryophyta</taxon>
        <taxon>Tracheophyta</taxon>
        <taxon>Spermatophyta</taxon>
        <taxon>Magnoliopsida</taxon>
        <taxon>Liliopsida</taxon>
        <taxon>Asparagales</taxon>
        <taxon>Iridaceae</taxon>
        <taxon>Iridoideae</taxon>
        <taxon>Irideae</taxon>
        <taxon>Iris</taxon>
    </lineage>
</organism>
<name>A0AAX6FI95_IRIPA</name>
<protein>
    <submittedName>
        <fullName evidence="1">Uncharacterized protein</fullName>
    </submittedName>
</protein>
<comment type="caution">
    <text evidence="1">The sequence shown here is derived from an EMBL/GenBank/DDBJ whole genome shotgun (WGS) entry which is preliminary data.</text>
</comment>
<evidence type="ECO:0000313" key="2">
    <source>
        <dbReference type="Proteomes" id="UP001140949"/>
    </source>
</evidence>
<accession>A0AAX6FI95</accession>
<keyword evidence="2" id="KW-1185">Reference proteome</keyword>
<dbReference type="Proteomes" id="UP001140949">
    <property type="component" value="Unassembled WGS sequence"/>
</dbReference>
<evidence type="ECO:0000313" key="1">
    <source>
        <dbReference type="EMBL" id="KAJ6815725.1"/>
    </source>
</evidence>
<reference evidence="1" key="1">
    <citation type="journal article" date="2023" name="GigaByte">
        <title>Genome assembly of the bearded iris, Iris pallida Lam.</title>
        <authorList>
            <person name="Bruccoleri R.E."/>
            <person name="Oakeley E.J."/>
            <person name="Faust A.M.E."/>
            <person name="Altorfer M."/>
            <person name="Dessus-Babus S."/>
            <person name="Burckhardt D."/>
            <person name="Oertli M."/>
            <person name="Naumann U."/>
            <person name="Petersen F."/>
            <person name="Wong J."/>
        </authorList>
    </citation>
    <scope>NUCLEOTIDE SEQUENCE</scope>
    <source>
        <strain evidence="1">GSM-AAB239-AS_SAM_17_03QT</strain>
    </source>
</reference>
<reference evidence="1" key="2">
    <citation type="submission" date="2023-04" db="EMBL/GenBank/DDBJ databases">
        <authorList>
            <person name="Bruccoleri R.E."/>
            <person name="Oakeley E.J."/>
            <person name="Faust A.-M."/>
            <person name="Dessus-Babus S."/>
            <person name="Altorfer M."/>
            <person name="Burckhardt D."/>
            <person name="Oertli M."/>
            <person name="Naumann U."/>
            <person name="Petersen F."/>
            <person name="Wong J."/>
        </authorList>
    </citation>
    <scope>NUCLEOTIDE SEQUENCE</scope>
    <source>
        <strain evidence="1">GSM-AAB239-AS_SAM_17_03QT</strain>
        <tissue evidence="1">Leaf</tissue>
    </source>
</reference>
<sequence>MPVCWSELDDRAEALATPSSPRSPFPKIHLESSKPILIQRGSAGPVALRYLRFQRRSSRLWRPANGFKTFRFEAGEDTLFSLKASVSEGFHHLYLM</sequence>
<proteinExistence type="predicted"/>
<dbReference type="EMBL" id="JANAVB010028616">
    <property type="protein sequence ID" value="KAJ6815725.1"/>
    <property type="molecule type" value="Genomic_DNA"/>
</dbReference>